<dbReference type="EMBL" id="LAZR01003943">
    <property type="protein sequence ID" value="KKN13243.1"/>
    <property type="molecule type" value="Genomic_DNA"/>
</dbReference>
<reference evidence="2" key="1">
    <citation type="journal article" date="2015" name="Nature">
        <title>Complex archaea that bridge the gap between prokaryotes and eukaryotes.</title>
        <authorList>
            <person name="Spang A."/>
            <person name="Saw J.H."/>
            <person name="Jorgensen S.L."/>
            <person name="Zaremba-Niedzwiedzka K."/>
            <person name="Martijn J."/>
            <person name="Lind A.E."/>
            <person name="van Eijk R."/>
            <person name="Schleper C."/>
            <person name="Guy L."/>
            <person name="Ettema T.J."/>
        </authorList>
    </citation>
    <scope>NUCLEOTIDE SEQUENCE</scope>
</reference>
<dbReference type="Pfam" id="PF13566">
    <property type="entry name" value="DUF4130"/>
    <property type="match status" value="1"/>
</dbReference>
<dbReference type="InterPro" id="IPR025404">
    <property type="entry name" value="DUF4130"/>
</dbReference>
<protein>
    <recommendedName>
        <fullName evidence="1">DUF4130 domain-containing protein</fullName>
    </recommendedName>
</protein>
<accession>A0A0F9R750</accession>
<organism evidence="2">
    <name type="scientific">marine sediment metagenome</name>
    <dbReference type="NCBI Taxonomy" id="412755"/>
    <lineage>
        <taxon>unclassified sequences</taxon>
        <taxon>metagenomes</taxon>
        <taxon>ecological metagenomes</taxon>
    </lineage>
</organism>
<comment type="caution">
    <text evidence="2">The sequence shown here is derived from an EMBL/GenBank/DDBJ whole genome shotgun (WGS) entry which is preliminary data.</text>
</comment>
<evidence type="ECO:0000259" key="1">
    <source>
        <dbReference type="Pfam" id="PF13566"/>
    </source>
</evidence>
<dbReference type="AlphaFoldDB" id="A0A0F9R750"/>
<proteinExistence type="predicted"/>
<sequence>MNKKKSDRDPLEVIGCARGYSHKEFIINLPRHNKCSSALIKQIKKIPEVILRNSGTPLAKKVNRMMREVFTEAYRAKQFTRTEINNRGVLYGVVSLKHRVIDRVLEYFHERFGTQCIICLYNEHTHKTAVSDEKGIIQEFDSPLKNIVELVSKNRSIIPYFDDIQFSGEEIFETLYNSQFISERENQAYFKRMIPDKCFELPGMRGGVEKRFRNKKINDFL</sequence>
<feature type="domain" description="DUF4130" evidence="1">
    <location>
        <begin position="40"/>
        <end position="199"/>
    </location>
</feature>
<evidence type="ECO:0000313" key="2">
    <source>
        <dbReference type="EMBL" id="KKN13243.1"/>
    </source>
</evidence>
<name>A0A0F9R750_9ZZZZ</name>
<gene>
    <name evidence="2" type="ORF">LCGC14_1008340</name>
</gene>